<dbReference type="Proteomes" id="UP000327013">
    <property type="component" value="Chromosome 4"/>
</dbReference>
<organism evidence="1 2">
    <name type="scientific">Carpinus fangiana</name>
    <dbReference type="NCBI Taxonomy" id="176857"/>
    <lineage>
        <taxon>Eukaryota</taxon>
        <taxon>Viridiplantae</taxon>
        <taxon>Streptophyta</taxon>
        <taxon>Embryophyta</taxon>
        <taxon>Tracheophyta</taxon>
        <taxon>Spermatophyta</taxon>
        <taxon>Magnoliopsida</taxon>
        <taxon>eudicotyledons</taxon>
        <taxon>Gunneridae</taxon>
        <taxon>Pentapetalae</taxon>
        <taxon>rosids</taxon>
        <taxon>fabids</taxon>
        <taxon>Fagales</taxon>
        <taxon>Betulaceae</taxon>
        <taxon>Carpinus</taxon>
    </lineage>
</organism>
<dbReference type="AlphaFoldDB" id="A0A660KN44"/>
<dbReference type="EMBL" id="CM017324">
    <property type="protein sequence ID" value="KAE8037234.1"/>
    <property type="molecule type" value="Genomic_DNA"/>
</dbReference>
<accession>A0A660KN44</accession>
<reference evidence="1 2" key="1">
    <citation type="submission" date="2019-06" db="EMBL/GenBank/DDBJ databases">
        <title>A chromosomal-level reference genome of Carpinus fangiana (Coryloideae, Betulaceae).</title>
        <authorList>
            <person name="Yang X."/>
            <person name="Wang Z."/>
            <person name="Zhang L."/>
            <person name="Hao G."/>
            <person name="Liu J."/>
            <person name="Yang Y."/>
        </authorList>
    </citation>
    <scope>NUCLEOTIDE SEQUENCE [LARGE SCALE GENOMIC DNA]</scope>
    <source>
        <strain evidence="1">Cfa_2016G</strain>
        <tissue evidence="1">Leaf</tissue>
    </source>
</reference>
<sequence length="51" mass="5204">MARDSCLARVGAGVAVGGAVGGAVDNPSKLNGFLGQRLTQLAEWLSAYARQ</sequence>
<name>A0A660KN44_9ROSI</name>
<evidence type="ECO:0000313" key="2">
    <source>
        <dbReference type="Proteomes" id="UP000327013"/>
    </source>
</evidence>
<evidence type="ECO:0000313" key="1">
    <source>
        <dbReference type="EMBL" id="KAE8037234.1"/>
    </source>
</evidence>
<keyword evidence="2" id="KW-1185">Reference proteome</keyword>
<gene>
    <name evidence="1" type="ORF">FH972_009842</name>
</gene>
<protein>
    <submittedName>
        <fullName evidence="1">Uncharacterized protein</fullName>
    </submittedName>
</protein>
<proteinExistence type="predicted"/>